<dbReference type="PANTHER" id="PTHR13090:SF1">
    <property type="entry name" value="ARGININE-HYDROXYLASE NDUFAF5, MITOCHONDRIAL"/>
    <property type="match status" value="1"/>
</dbReference>
<keyword evidence="1 5" id="KW-0489">Methyltransferase</keyword>
<evidence type="ECO:0000313" key="6">
    <source>
        <dbReference type="Proteomes" id="UP001595556"/>
    </source>
</evidence>
<dbReference type="Proteomes" id="UP001595556">
    <property type="component" value="Unassembled WGS sequence"/>
</dbReference>
<dbReference type="InterPro" id="IPR029063">
    <property type="entry name" value="SAM-dependent_MTases_sf"/>
</dbReference>
<dbReference type="RefSeq" id="WP_377305830.1">
    <property type="nucleotide sequence ID" value="NZ_CP180191.1"/>
</dbReference>
<dbReference type="SUPFAM" id="SSF53335">
    <property type="entry name" value="S-adenosyl-L-methionine-dependent methyltransferases"/>
    <property type="match status" value="1"/>
</dbReference>
<dbReference type="CDD" id="cd02440">
    <property type="entry name" value="AdoMet_MTases"/>
    <property type="match status" value="1"/>
</dbReference>
<evidence type="ECO:0000313" key="5">
    <source>
        <dbReference type="EMBL" id="MFC3149229.1"/>
    </source>
</evidence>
<keyword evidence="2" id="KW-0808">Transferase</keyword>
<dbReference type="InterPro" id="IPR013216">
    <property type="entry name" value="Methyltransf_11"/>
</dbReference>
<sequence length="327" mass="35184">MPDSPHSSLPADPDQTPEARRLPLDSNAVQRQFARQARRTGSSRPWLYGEVAKRMQERLDYIRVAPAALADAGCGAGEDLAALAERYADCRQLTGLDIAPDRAAQARARLQPGGLRGLLGKLRSNRGIEIQTADFSLAALPAGSQQLVWSNCALHWSGAPDATLKQWSQWLAPEGLLMFSVFGPDTFREVRQAAREAGLGAMTLEFVDLHDYGDMLVAAGMATPVMDAEVLTLSYSSPEALLAELRTLGGNAHSRRAGALISRSRWQRFLNALAAQHDPALGGIPLTVEVVYGHAFKPQPRPARGPAGVSTVPLDQLTASLKRRPGG</sequence>
<evidence type="ECO:0000256" key="3">
    <source>
        <dbReference type="SAM" id="MobiDB-lite"/>
    </source>
</evidence>
<dbReference type="Gene3D" id="3.40.50.150">
    <property type="entry name" value="Vaccinia Virus protein VP39"/>
    <property type="match status" value="1"/>
</dbReference>
<feature type="region of interest" description="Disordered" evidence="3">
    <location>
        <begin position="299"/>
        <end position="327"/>
    </location>
</feature>
<dbReference type="GO" id="GO:0032259">
    <property type="term" value="P:methylation"/>
    <property type="evidence" value="ECO:0007669"/>
    <property type="project" value="UniProtKB-KW"/>
</dbReference>
<proteinExistence type="predicted"/>
<dbReference type="Pfam" id="PF08241">
    <property type="entry name" value="Methyltransf_11"/>
    <property type="match status" value="1"/>
</dbReference>
<organism evidence="5 6">
    <name type="scientific">Piscinibacterium candidicorallinum</name>
    <dbReference type="NCBI Taxonomy" id="1793872"/>
    <lineage>
        <taxon>Bacteria</taxon>
        <taxon>Pseudomonadati</taxon>
        <taxon>Pseudomonadota</taxon>
        <taxon>Betaproteobacteria</taxon>
        <taxon>Burkholderiales</taxon>
        <taxon>Piscinibacterium</taxon>
    </lineage>
</organism>
<dbReference type="GO" id="GO:0008168">
    <property type="term" value="F:methyltransferase activity"/>
    <property type="evidence" value="ECO:0007669"/>
    <property type="project" value="UniProtKB-KW"/>
</dbReference>
<accession>A0ABV7H9C9</accession>
<dbReference type="PANTHER" id="PTHR13090">
    <property type="entry name" value="ARGININE-HYDROXYLASE NDUFAF5, MITOCHONDRIAL"/>
    <property type="match status" value="1"/>
</dbReference>
<reference evidence="6" key="1">
    <citation type="journal article" date="2019" name="Int. J. Syst. Evol. Microbiol.">
        <title>The Global Catalogue of Microorganisms (GCM) 10K type strain sequencing project: providing services to taxonomists for standard genome sequencing and annotation.</title>
        <authorList>
            <consortium name="The Broad Institute Genomics Platform"/>
            <consortium name="The Broad Institute Genome Sequencing Center for Infectious Disease"/>
            <person name="Wu L."/>
            <person name="Ma J."/>
        </authorList>
    </citation>
    <scope>NUCLEOTIDE SEQUENCE [LARGE SCALE GENOMIC DNA]</scope>
    <source>
        <strain evidence="6">KCTC 52168</strain>
    </source>
</reference>
<protein>
    <submittedName>
        <fullName evidence="5">Methyltransferase domain-containing protein</fullName>
    </submittedName>
</protein>
<feature type="region of interest" description="Disordered" evidence="3">
    <location>
        <begin position="1"/>
        <end position="20"/>
    </location>
</feature>
<evidence type="ECO:0000256" key="1">
    <source>
        <dbReference type="ARBA" id="ARBA00022603"/>
    </source>
</evidence>
<evidence type="ECO:0000256" key="2">
    <source>
        <dbReference type="ARBA" id="ARBA00022679"/>
    </source>
</evidence>
<keyword evidence="6" id="KW-1185">Reference proteome</keyword>
<dbReference type="InterPro" id="IPR050602">
    <property type="entry name" value="Malonyl-ACP_OMT"/>
</dbReference>
<dbReference type="EMBL" id="JBHRTI010000010">
    <property type="protein sequence ID" value="MFC3149229.1"/>
    <property type="molecule type" value="Genomic_DNA"/>
</dbReference>
<feature type="domain" description="Methyltransferase type 11" evidence="4">
    <location>
        <begin position="71"/>
        <end position="179"/>
    </location>
</feature>
<comment type="caution">
    <text evidence="5">The sequence shown here is derived from an EMBL/GenBank/DDBJ whole genome shotgun (WGS) entry which is preliminary data.</text>
</comment>
<gene>
    <name evidence="5" type="ORF">ACFOEN_16525</name>
</gene>
<evidence type="ECO:0000259" key="4">
    <source>
        <dbReference type="Pfam" id="PF08241"/>
    </source>
</evidence>
<name>A0ABV7H9C9_9BURK</name>